<name>A0A7T4R245_9GAMM</name>
<accession>A0A7T4R245</accession>
<feature type="signal peptide" evidence="1">
    <location>
        <begin position="1"/>
        <end position="18"/>
    </location>
</feature>
<organism evidence="2 3">
    <name type="scientific">Spongiibacter nanhainus</name>
    <dbReference type="NCBI Taxonomy" id="2794344"/>
    <lineage>
        <taxon>Bacteria</taxon>
        <taxon>Pseudomonadati</taxon>
        <taxon>Pseudomonadota</taxon>
        <taxon>Gammaproteobacteria</taxon>
        <taxon>Cellvibrionales</taxon>
        <taxon>Spongiibacteraceae</taxon>
        <taxon>Spongiibacter</taxon>
    </lineage>
</organism>
<keyword evidence="1" id="KW-0732">Signal</keyword>
<evidence type="ECO:0000313" key="2">
    <source>
        <dbReference type="EMBL" id="QQD19015.1"/>
    </source>
</evidence>
<dbReference type="EMBL" id="CP066167">
    <property type="protein sequence ID" value="QQD19015.1"/>
    <property type="molecule type" value="Genomic_DNA"/>
</dbReference>
<dbReference type="PROSITE" id="PS51257">
    <property type="entry name" value="PROKAR_LIPOPROTEIN"/>
    <property type="match status" value="1"/>
</dbReference>
<dbReference type="Proteomes" id="UP000596063">
    <property type="component" value="Chromosome"/>
</dbReference>
<keyword evidence="3" id="KW-1185">Reference proteome</keyword>
<evidence type="ECO:0000256" key="1">
    <source>
        <dbReference type="SAM" id="SignalP"/>
    </source>
</evidence>
<reference evidence="2 3" key="1">
    <citation type="submission" date="2020-12" db="EMBL/GenBank/DDBJ databases">
        <authorList>
            <person name="Shan Y."/>
        </authorList>
    </citation>
    <scope>NUCLEOTIDE SEQUENCE [LARGE SCALE GENOMIC DNA]</scope>
    <source>
        <strain evidence="3">csc3.9</strain>
    </source>
</reference>
<feature type="chain" id="PRO_5032489055" evidence="1">
    <location>
        <begin position="19"/>
        <end position="204"/>
    </location>
</feature>
<dbReference type="KEGG" id="snan:I6N98_03920"/>
<dbReference type="RefSeq" id="WP_198570500.1">
    <property type="nucleotide sequence ID" value="NZ_CP066167.1"/>
</dbReference>
<gene>
    <name evidence="2" type="ORF">I6N98_03920</name>
</gene>
<proteinExistence type="predicted"/>
<dbReference type="AlphaFoldDB" id="A0A7T4R245"/>
<sequence>MKGLALILVVLLSACSSAPIYTTERETYEVLEEDKARWLADQPGAWKSLIDTAQSTASIYHRIVDASEEQLPALIEELRAEVEKAQDHRIRLHSYDLNFYYPVIESFNITKVIKDGQIARSQTYAVNANDIGNFPGDLRYRYIDKSTPTCRAGEYQFSSPRGKRVLTVTQYCDDRVRTLWESQFERILFTDRENIGELITALRR</sequence>
<protein>
    <submittedName>
        <fullName evidence="2">Uncharacterized protein</fullName>
    </submittedName>
</protein>
<evidence type="ECO:0000313" key="3">
    <source>
        <dbReference type="Proteomes" id="UP000596063"/>
    </source>
</evidence>